<dbReference type="Gene3D" id="3.40.50.300">
    <property type="entry name" value="P-loop containing nucleotide triphosphate hydrolases"/>
    <property type="match status" value="1"/>
</dbReference>
<dbReference type="PROSITE" id="PS00211">
    <property type="entry name" value="ABC_TRANSPORTER_1"/>
    <property type="match status" value="1"/>
</dbReference>
<organism evidence="4 5">
    <name type="scientific">[Roseibacterium] beibuensis</name>
    <dbReference type="NCBI Taxonomy" id="1193142"/>
    <lineage>
        <taxon>Bacteria</taxon>
        <taxon>Pseudomonadati</taxon>
        <taxon>Pseudomonadota</taxon>
        <taxon>Alphaproteobacteria</taxon>
        <taxon>Rhodobacterales</taxon>
        <taxon>Roseobacteraceae</taxon>
        <taxon>Roseicyclus</taxon>
    </lineage>
</organism>
<dbReference type="InterPro" id="IPR003593">
    <property type="entry name" value="AAA+_ATPase"/>
</dbReference>
<dbReference type="InterPro" id="IPR003439">
    <property type="entry name" value="ABC_transporter-like_ATP-bd"/>
</dbReference>
<dbReference type="InterPro" id="IPR017871">
    <property type="entry name" value="ABC_transporter-like_CS"/>
</dbReference>
<accession>A0ABP9LJB9</accession>
<dbReference type="SMART" id="SM00382">
    <property type="entry name" value="AAA"/>
    <property type="match status" value="1"/>
</dbReference>
<dbReference type="EMBL" id="BAABHW010000004">
    <property type="protein sequence ID" value="GAA5077224.1"/>
    <property type="molecule type" value="Genomic_DNA"/>
</dbReference>
<comment type="caution">
    <text evidence="4">The sequence shown here is derived from an EMBL/GenBank/DDBJ whole genome shotgun (WGS) entry which is preliminary data.</text>
</comment>
<feature type="domain" description="ABC transporter" evidence="3">
    <location>
        <begin position="1"/>
        <end position="229"/>
    </location>
</feature>
<gene>
    <name evidence="4" type="primary">modC_1</name>
    <name evidence="4" type="ORF">GCM10023209_27210</name>
</gene>
<dbReference type="SUPFAM" id="SSF52540">
    <property type="entry name" value="P-loop containing nucleoside triphosphate hydrolases"/>
    <property type="match status" value="1"/>
</dbReference>
<protein>
    <submittedName>
        <fullName evidence="4">Molybdenum ABC transporter ATP-binding protein</fullName>
    </submittedName>
</protein>
<dbReference type="GO" id="GO:0005524">
    <property type="term" value="F:ATP binding"/>
    <property type="evidence" value="ECO:0007669"/>
    <property type="project" value="UniProtKB-KW"/>
</dbReference>
<name>A0ABP9LJB9_9RHOB</name>
<evidence type="ECO:0000313" key="4">
    <source>
        <dbReference type="EMBL" id="GAA5077224.1"/>
    </source>
</evidence>
<dbReference type="PANTHER" id="PTHR43514">
    <property type="entry name" value="ABC TRANSPORTER I FAMILY MEMBER 10"/>
    <property type="match status" value="1"/>
</dbReference>
<keyword evidence="2 4" id="KW-0067">ATP-binding</keyword>
<dbReference type="Proteomes" id="UP001499910">
    <property type="component" value="Unassembled WGS sequence"/>
</dbReference>
<evidence type="ECO:0000259" key="3">
    <source>
        <dbReference type="PROSITE" id="PS50893"/>
    </source>
</evidence>
<dbReference type="PANTHER" id="PTHR43514:SF4">
    <property type="entry name" value="ABC TRANSPORTER I FAMILY MEMBER 10"/>
    <property type="match status" value="1"/>
</dbReference>
<dbReference type="Pfam" id="PF00005">
    <property type="entry name" value="ABC_tran"/>
    <property type="match status" value="1"/>
</dbReference>
<evidence type="ECO:0000256" key="1">
    <source>
        <dbReference type="ARBA" id="ARBA00022741"/>
    </source>
</evidence>
<dbReference type="RefSeq" id="WP_259549725.1">
    <property type="nucleotide sequence ID" value="NZ_BAABHW010000004.1"/>
</dbReference>
<dbReference type="PROSITE" id="PS50893">
    <property type="entry name" value="ABC_TRANSPORTER_2"/>
    <property type="match status" value="1"/>
</dbReference>
<evidence type="ECO:0000313" key="5">
    <source>
        <dbReference type="Proteomes" id="UP001499910"/>
    </source>
</evidence>
<keyword evidence="5" id="KW-1185">Reference proteome</keyword>
<dbReference type="InterPro" id="IPR027417">
    <property type="entry name" value="P-loop_NTPase"/>
</dbReference>
<proteinExistence type="predicted"/>
<keyword evidence="1" id="KW-0547">Nucleotide-binding</keyword>
<evidence type="ECO:0000256" key="2">
    <source>
        <dbReference type="ARBA" id="ARBA00022840"/>
    </source>
</evidence>
<dbReference type="InterPro" id="IPR050334">
    <property type="entry name" value="Molybdenum_import_ModC"/>
</dbReference>
<reference evidence="5" key="1">
    <citation type="journal article" date="2019" name="Int. J. Syst. Evol. Microbiol.">
        <title>The Global Catalogue of Microorganisms (GCM) 10K type strain sequencing project: providing services to taxonomists for standard genome sequencing and annotation.</title>
        <authorList>
            <consortium name="The Broad Institute Genomics Platform"/>
            <consortium name="The Broad Institute Genome Sequencing Center for Infectious Disease"/>
            <person name="Wu L."/>
            <person name="Ma J."/>
        </authorList>
    </citation>
    <scope>NUCLEOTIDE SEQUENCE [LARGE SCALE GENOMIC DNA]</scope>
    <source>
        <strain evidence="5">JCM 18015</strain>
    </source>
</reference>
<sequence>MIDIHLRHTQGDFKLSLDLSLPAQGISGLIGRSGSGKSTLFSCLAGHVRPTRGCISLRGRALYDSARRIHVPPAQRGIGVVFQDGLLFPHMSVSRNLAYGARNVGTEFWHEVIDALDLRGLLHARPGRLSGGERQRAAIARALMAEPDLLLLDEPVSALDPGLKARTLDLIARVQERTQVPMIYISHAPEEVRRLCDRVVTLQDGRIASVTEGKTGHGHPAPSVATVAGVCRAS</sequence>